<feature type="compositionally biased region" description="Low complexity" evidence="17">
    <location>
        <begin position="789"/>
        <end position="800"/>
    </location>
</feature>
<evidence type="ECO:0000256" key="3">
    <source>
        <dbReference type="ARBA" id="ARBA00004555"/>
    </source>
</evidence>
<reference evidence="22" key="1">
    <citation type="submission" date="2025-08" db="UniProtKB">
        <authorList>
            <consortium name="RefSeq"/>
        </authorList>
    </citation>
    <scope>IDENTIFICATION</scope>
</reference>
<keyword evidence="4 15" id="KW-0728">SH3 domain</keyword>
<dbReference type="Pfam" id="PF14604">
    <property type="entry name" value="SH3_9"/>
    <property type="match status" value="1"/>
</dbReference>
<feature type="compositionally biased region" description="Pro residues" evidence="17">
    <location>
        <begin position="994"/>
        <end position="1026"/>
    </location>
</feature>
<dbReference type="InterPro" id="IPR004148">
    <property type="entry name" value="BAR_dom"/>
</dbReference>
<keyword evidence="13" id="KW-0472">Membrane</keyword>
<dbReference type="InterPro" id="IPR027267">
    <property type="entry name" value="AH/BAR_dom_sf"/>
</dbReference>
<evidence type="ECO:0000256" key="6">
    <source>
        <dbReference type="ARBA" id="ARBA00022490"/>
    </source>
</evidence>
<sequence>MPDQISVSEFLSETTEDYNSPTTSSFTTRLQSCRNTVNVLEEALDQDRTSLQKVKKSVKAIYSSGQDHVQNEENYAQALDKFGSNFISRDNPDLGTAFVKFSSLTKELSALLKNLLQSLSHNVIFTLDSLLKGDLKGVKGDIKKPFDKAWKDYEAKFTKIEKEKREHAKQHGMIRTEITGAEIAEEMEKERRLFQLQMCEYLIKVNEIKTKKGVDLLQNLIKYYHAQCNFFQDGLKTADKLKQYIEKLAADLYNIKQTQDEEKKQLTALRDLIKSSLQLDQKEDSQSKQGGYSMHQLQGNKEFGSEKRGYLLKKSDGLRKVWQRRQCSVKGGMLTISHATSNRQPVKLNLLTCQVKPSSEDRKCFDLISHNRTYHFQAEDEQEFVIWISVLTNSKEEALNMAFRGEQSSGGEDGLEDLTKAIIEDVLRMPGNEVCCDCGAADPKWLSTNLGILTCIECSGIHREMGVHISRIQSMELDKLGTSELLLAKNVGNSSFNEIMEGNLPSPSPKPTPSSDMTVRKEFINAKYVDHKYARKTCTSAAAKMIELFEAVQSRDLLSLIQVYAEGVELMEPLPEAGQEAGETALHYSVRTADQTSLHLVDFLVQNSGNLDKQTEFGNTALHYCCMYEKPECLKLLLRGKPATDITNQNGETALDVARRLRNTQCEEALVQAAEGKFNPHIHVEYEWSLRLEEMDESDDDLDDKPSPIKKDRSPRPQSFCHSSSLSPHDKLSLPGFISQRDKQQRLSYSAFTNQMYSASTDLTSSPVADGPPLPPRNQGKAPPPSGPPSTLTPGGSSTLSKKRPPPPPPGHKRTLSDPPSPLSHSPHSKGGLTGGSDSTPPPVSKMSPVSNKFEGIPQQQSSTSSNTKSTLGPRVLPKLPQKVALRKIDTIHHPSVDKSSLPPEVFQKSPPATDTPQKTPLLDRPQLGDLPPKPQPSDLPPKPGELPPKPQLSDLPPKPQLGDLPPKPQLKDLPPKPHLADIPPKPGSAESAPRPPPGETTPRPQTQPPPPPQTHPQPQPQPQDSPSPNQQVIIAAPSQQPAEDTNGTPPGTAETPVPLPRKLNTAKSKARRVKTIYDCQADNDDELTFVEGEVIIVTGEEDQEWWIGHIEGDPERKGVFPMSFVHILSD</sequence>
<dbReference type="CDD" id="cd11965">
    <property type="entry name" value="SH3_ASAP1"/>
    <property type="match status" value="1"/>
</dbReference>
<organism evidence="21 22">
    <name type="scientific">Betta splendens</name>
    <name type="common">Siamese fighting fish</name>
    <dbReference type="NCBI Taxonomy" id="158456"/>
    <lineage>
        <taxon>Eukaryota</taxon>
        <taxon>Metazoa</taxon>
        <taxon>Chordata</taxon>
        <taxon>Craniata</taxon>
        <taxon>Vertebrata</taxon>
        <taxon>Euteleostomi</taxon>
        <taxon>Actinopterygii</taxon>
        <taxon>Neopterygii</taxon>
        <taxon>Teleostei</taxon>
        <taxon>Neoteleostei</taxon>
        <taxon>Acanthomorphata</taxon>
        <taxon>Anabantaria</taxon>
        <taxon>Anabantiformes</taxon>
        <taxon>Anabantoidei</taxon>
        <taxon>Osphronemidae</taxon>
        <taxon>Betta</taxon>
    </lineage>
</organism>
<dbReference type="FunFam" id="1.25.40.950:FF:000001">
    <property type="entry name" value="Arf-GAP with SH3 domain, ANK repeat and PH domain-containing protein 1"/>
    <property type="match status" value="1"/>
</dbReference>
<dbReference type="InterPro" id="IPR011993">
    <property type="entry name" value="PH-like_dom_sf"/>
</dbReference>
<dbReference type="SUPFAM" id="SSF57863">
    <property type="entry name" value="ArfGap/RecO-like zinc finger"/>
    <property type="match status" value="1"/>
</dbReference>
<keyword evidence="16" id="KW-0863">Zinc-finger</keyword>
<dbReference type="GO" id="GO:0016020">
    <property type="term" value="C:membrane"/>
    <property type="evidence" value="ECO:0007669"/>
    <property type="project" value="UniProtKB-SubCell"/>
</dbReference>
<keyword evidence="5" id="KW-0343">GTPase activation</keyword>
<keyword evidence="9" id="KW-0677">Repeat</keyword>
<feature type="compositionally biased region" description="Basic and acidic residues" evidence="17">
    <location>
        <begin position="970"/>
        <end position="980"/>
    </location>
</feature>
<dbReference type="GO" id="GO:0005096">
    <property type="term" value="F:GTPase activator activity"/>
    <property type="evidence" value="ECO:0007669"/>
    <property type="project" value="UniProtKB-KW"/>
</dbReference>
<keyword evidence="21" id="KW-1185">Reference proteome</keyword>
<dbReference type="SUPFAM" id="SSF50729">
    <property type="entry name" value="PH domain-like"/>
    <property type="match status" value="1"/>
</dbReference>
<dbReference type="SMART" id="SM00105">
    <property type="entry name" value="ArfGap"/>
    <property type="match status" value="1"/>
</dbReference>
<feature type="compositionally biased region" description="Polar residues" evidence="17">
    <location>
        <begin position="716"/>
        <end position="727"/>
    </location>
</feature>
<dbReference type="InterPro" id="IPR037278">
    <property type="entry name" value="ARFGAP/RecO"/>
</dbReference>
<dbReference type="PROSITE" id="PS50088">
    <property type="entry name" value="ANK_REPEAT"/>
    <property type="match status" value="1"/>
</dbReference>
<dbReference type="PRINTS" id="PR00405">
    <property type="entry name" value="REVINTRACTNG"/>
</dbReference>
<feature type="domain" description="PH" evidence="19">
    <location>
        <begin position="304"/>
        <end position="396"/>
    </location>
</feature>
<dbReference type="Pfam" id="PF16746">
    <property type="entry name" value="BAR_3"/>
    <property type="match status" value="1"/>
</dbReference>
<evidence type="ECO:0000259" key="18">
    <source>
        <dbReference type="PROSITE" id="PS50002"/>
    </source>
</evidence>
<feature type="domain" description="SH3" evidence="18">
    <location>
        <begin position="1069"/>
        <end position="1131"/>
    </location>
</feature>
<feature type="compositionally biased region" description="Basic and acidic residues" evidence="17">
    <location>
        <begin position="887"/>
        <end position="897"/>
    </location>
</feature>
<evidence type="ECO:0000256" key="2">
    <source>
        <dbReference type="ARBA" id="ARBA00004496"/>
    </source>
</evidence>
<feature type="compositionally biased region" description="Basic and acidic residues" evidence="17">
    <location>
        <begin position="704"/>
        <end position="715"/>
    </location>
</feature>
<evidence type="ECO:0000256" key="17">
    <source>
        <dbReference type="SAM" id="MobiDB-lite"/>
    </source>
</evidence>
<dbReference type="InterPro" id="IPR037844">
    <property type="entry name" value="PH_ASAP"/>
</dbReference>
<evidence type="ECO:0000256" key="4">
    <source>
        <dbReference type="ARBA" id="ARBA00022443"/>
    </source>
</evidence>
<dbReference type="Gene3D" id="1.10.220.150">
    <property type="entry name" value="Arf GTPase activating protein"/>
    <property type="match status" value="1"/>
</dbReference>
<feature type="compositionally biased region" description="Low complexity" evidence="17">
    <location>
        <begin position="859"/>
        <end position="871"/>
    </location>
</feature>
<feature type="compositionally biased region" description="Pro residues" evidence="17">
    <location>
        <begin position="770"/>
        <end position="788"/>
    </location>
</feature>
<dbReference type="CTD" id="565859"/>
<evidence type="ECO:0000256" key="8">
    <source>
        <dbReference type="ARBA" id="ARBA00022723"/>
    </source>
</evidence>
<dbReference type="SUPFAM" id="SSF50044">
    <property type="entry name" value="SH3-domain"/>
    <property type="match status" value="1"/>
</dbReference>
<proteinExistence type="predicted"/>
<evidence type="ECO:0000256" key="13">
    <source>
        <dbReference type="ARBA" id="ARBA00023136"/>
    </source>
</evidence>
<evidence type="ECO:0000256" key="5">
    <source>
        <dbReference type="ARBA" id="ARBA00022468"/>
    </source>
</evidence>
<dbReference type="Gene3D" id="2.30.29.30">
    <property type="entry name" value="Pleckstrin-homology domain (PH domain)/Phosphotyrosine-binding domain (PTB)"/>
    <property type="match status" value="1"/>
</dbReference>
<dbReference type="Pfam" id="PF00169">
    <property type="entry name" value="PH"/>
    <property type="match status" value="1"/>
</dbReference>
<evidence type="ECO:0000259" key="20">
    <source>
        <dbReference type="PROSITE" id="PS50115"/>
    </source>
</evidence>
<dbReference type="PANTHER" id="PTHR45854:SF2">
    <property type="entry name" value="ARF-GAP WITH SH3 DOMAIN, ANK REPEAT AND PH DOMAIN-CONTAINING PROTEIN 1"/>
    <property type="match status" value="1"/>
</dbReference>
<feature type="repeat" description="ANK" evidence="14">
    <location>
        <begin position="581"/>
        <end position="616"/>
    </location>
</feature>
<dbReference type="Gene3D" id="1.25.40.20">
    <property type="entry name" value="Ankyrin repeat-containing domain"/>
    <property type="match status" value="1"/>
</dbReference>
<dbReference type="Gene3D" id="1.25.40.950">
    <property type="match status" value="1"/>
</dbReference>
<dbReference type="Proteomes" id="UP000515150">
    <property type="component" value="Chromosome 4"/>
</dbReference>
<dbReference type="InterPro" id="IPR043593">
    <property type="entry name" value="ASAP"/>
</dbReference>
<dbReference type="PROSITE" id="PS50002">
    <property type="entry name" value="SH3"/>
    <property type="match status" value="1"/>
</dbReference>
<dbReference type="FunFam" id="1.25.40.20:FF:000006">
    <property type="entry name" value="Arf-GAP with SH3 domain, ANK repeat and PH domain-containing protein 2"/>
    <property type="match status" value="1"/>
</dbReference>
<evidence type="ECO:0000256" key="16">
    <source>
        <dbReference type="PROSITE-ProRule" id="PRU00288"/>
    </source>
</evidence>
<dbReference type="InterPro" id="IPR002110">
    <property type="entry name" value="Ankyrin_rpt"/>
</dbReference>
<keyword evidence="6" id="KW-0963">Cytoplasm</keyword>
<dbReference type="Gene3D" id="1.20.1270.60">
    <property type="entry name" value="Arfaptin homology (AH) domain/BAR domain"/>
    <property type="match status" value="1"/>
</dbReference>
<dbReference type="FunFam" id="1.10.220.150:FF:000002">
    <property type="entry name" value="arf-GAP with SH3 domain, ANK repeat and PH domain-containing protein 1"/>
    <property type="match status" value="1"/>
</dbReference>
<accession>A0A6P7MG33</accession>
<keyword evidence="10" id="KW-0862">Zinc</keyword>
<dbReference type="InterPro" id="IPR036028">
    <property type="entry name" value="SH3-like_dom_sf"/>
</dbReference>
<evidence type="ECO:0000256" key="11">
    <source>
        <dbReference type="ARBA" id="ARBA00023034"/>
    </source>
</evidence>
<comment type="subcellular location">
    <subcellularLocation>
        <location evidence="2">Cytoplasm</location>
    </subcellularLocation>
    <subcellularLocation>
        <location evidence="3">Golgi apparatus</location>
    </subcellularLocation>
    <subcellularLocation>
        <location evidence="1">Membrane</location>
    </subcellularLocation>
</comment>
<dbReference type="SMART" id="SM00248">
    <property type="entry name" value="ANK"/>
    <property type="match status" value="2"/>
</dbReference>
<evidence type="ECO:0000256" key="7">
    <source>
        <dbReference type="ARBA" id="ARBA00022553"/>
    </source>
</evidence>
<dbReference type="CDD" id="cd07641">
    <property type="entry name" value="BAR_ASAP1"/>
    <property type="match status" value="1"/>
</dbReference>
<dbReference type="SMART" id="SM00326">
    <property type="entry name" value="SH3"/>
    <property type="match status" value="1"/>
</dbReference>
<dbReference type="FunFam" id="2.30.29.30:FF:000012">
    <property type="entry name" value="Arf-GAP with SH3 domain, ANK repeat and PH domain-containing protein 2"/>
    <property type="match status" value="1"/>
</dbReference>
<dbReference type="InterPro" id="IPR038508">
    <property type="entry name" value="ArfGAP_dom_sf"/>
</dbReference>
<dbReference type="SUPFAM" id="SSF48403">
    <property type="entry name" value="Ankyrin repeat"/>
    <property type="match status" value="1"/>
</dbReference>
<feature type="compositionally biased region" description="Polar residues" evidence="17">
    <location>
        <begin position="1038"/>
        <end position="1050"/>
    </location>
</feature>
<dbReference type="PANTHER" id="PTHR45854">
    <property type="entry name" value="ASAP FAMILY MEMBER"/>
    <property type="match status" value="1"/>
</dbReference>
<dbReference type="Pfam" id="PF12796">
    <property type="entry name" value="Ank_2"/>
    <property type="match status" value="1"/>
</dbReference>
<dbReference type="RefSeq" id="XP_029005288.1">
    <property type="nucleotide sequence ID" value="XM_029149455.3"/>
</dbReference>
<keyword evidence="7" id="KW-0597">Phosphoprotein</keyword>
<dbReference type="FunFam" id="2.30.30.40:FF:000012">
    <property type="entry name" value="Arf-GAP with SH3 domain, ANK repeat and PH domain-containing protein 2"/>
    <property type="match status" value="1"/>
</dbReference>
<feature type="region of interest" description="Disordered" evidence="17">
    <location>
        <begin position="762"/>
        <end position="1070"/>
    </location>
</feature>
<dbReference type="GO" id="GO:0005794">
    <property type="term" value="C:Golgi apparatus"/>
    <property type="evidence" value="ECO:0007669"/>
    <property type="project" value="UniProtKB-SubCell"/>
</dbReference>
<feature type="compositionally biased region" description="Pro residues" evidence="17">
    <location>
        <begin position="932"/>
        <end position="951"/>
    </location>
</feature>
<evidence type="ECO:0000313" key="21">
    <source>
        <dbReference type="Proteomes" id="UP000515150"/>
    </source>
</evidence>
<feature type="domain" description="Arf-GAP" evidence="20">
    <location>
        <begin position="420"/>
        <end position="541"/>
    </location>
</feature>
<dbReference type="InterPro" id="IPR001452">
    <property type="entry name" value="SH3_domain"/>
</dbReference>
<dbReference type="GeneID" id="114854772"/>
<dbReference type="InterPro" id="IPR001164">
    <property type="entry name" value="ArfGAP_dom"/>
</dbReference>
<dbReference type="CDD" id="cd13251">
    <property type="entry name" value="PH_ASAP"/>
    <property type="match status" value="1"/>
</dbReference>
<dbReference type="InterPro" id="IPR038016">
    <property type="entry name" value="ASAP1_SH3"/>
</dbReference>
<dbReference type="PROSITE" id="PS50115">
    <property type="entry name" value="ARFGAP"/>
    <property type="match status" value="1"/>
</dbReference>
<evidence type="ECO:0000259" key="19">
    <source>
        <dbReference type="PROSITE" id="PS50003"/>
    </source>
</evidence>
<dbReference type="FunFam" id="1.20.1270.60:FF:000004">
    <property type="entry name" value="Arf-GAP with SH3 domain, ANK repeat and PH domain-containing protein 1"/>
    <property type="match status" value="1"/>
</dbReference>
<dbReference type="CDD" id="cd08848">
    <property type="entry name" value="ArfGap_ASAP1"/>
    <property type="match status" value="1"/>
</dbReference>
<gene>
    <name evidence="22" type="primary">asap1b</name>
</gene>
<evidence type="ECO:0000256" key="15">
    <source>
        <dbReference type="PROSITE-ProRule" id="PRU00192"/>
    </source>
</evidence>
<evidence type="ECO:0000256" key="9">
    <source>
        <dbReference type="ARBA" id="ARBA00022737"/>
    </source>
</evidence>
<dbReference type="InterPro" id="IPR037928">
    <property type="entry name" value="ASAP1_BAR"/>
</dbReference>
<evidence type="ECO:0000256" key="10">
    <source>
        <dbReference type="ARBA" id="ARBA00022833"/>
    </source>
</evidence>
<evidence type="ECO:0000256" key="12">
    <source>
        <dbReference type="ARBA" id="ARBA00023043"/>
    </source>
</evidence>
<keyword evidence="12 14" id="KW-0040">ANK repeat</keyword>
<dbReference type="Gene3D" id="2.30.30.40">
    <property type="entry name" value="SH3 Domains"/>
    <property type="match status" value="1"/>
</dbReference>
<dbReference type="PROSITE" id="PS50003">
    <property type="entry name" value="PH_DOMAIN"/>
    <property type="match status" value="1"/>
</dbReference>
<dbReference type="InterPro" id="IPR036770">
    <property type="entry name" value="Ankyrin_rpt-contain_sf"/>
</dbReference>
<evidence type="ECO:0000313" key="22">
    <source>
        <dbReference type="RefSeq" id="XP_029005288.1"/>
    </source>
</evidence>
<evidence type="ECO:0000256" key="1">
    <source>
        <dbReference type="ARBA" id="ARBA00004370"/>
    </source>
</evidence>
<dbReference type="Pfam" id="PF01412">
    <property type="entry name" value="ArfGap"/>
    <property type="match status" value="1"/>
</dbReference>
<keyword evidence="8" id="KW-0479">Metal-binding</keyword>
<dbReference type="InterPro" id="IPR001849">
    <property type="entry name" value="PH_domain"/>
</dbReference>
<feature type="region of interest" description="Disordered" evidence="17">
    <location>
        <begin position="697"/>
        <end position="735"/>
    </location>
</feature>
<evidence type="ECO:0000256" key="14">
    <source>
        <dbReference type="PROSITE-ProRule" id="PRU00023"/>
    </source>
</evidence>
<dbReference type="SUPFAM" id="SSF103657">
    <property type="entry name" value="BAR/IMD domain-like"/>
    <property type="match status" value="1"/>
</dbReference>
<dbReference type="SMART" id="SM00233">
    <property type="entry name" value="PH"/>
    <property type="match status" value="1"/>
</dbReference>
<dbReference type="AlphaFoldDB" id="A0A6P7MG33"/>
<protein>
    <submittedName>
        <fullName evidence="22">Arf-GAP with SH3 domain, ANK repeat and PH domain-containing protein 1 isoform X2</fullName>
    </submittedName>
</protein>
<dbReference type="GO" id="GO:0008270">
    <property type="term" value="F:zinc ion binding"/>
    <property type="evidence" value="ECO:0007669"/>
    <property type="project" value="UniProtKB-KW"/>
</dbReference>
<keyword evidence="11" id="KW-0333">Golgi apparatus</keyword>
<name>A0A6P7MG33_BETSP</name>